<proteinExistence type="predicted"/>
<protein>
    <submittedName>
        <fullName evidence="2">Pilus assembly protein</fullName>
    </submittedName>
</protein>
<accession>A0ABT0XMJ3</accession>
<gene>
    <name evidence="2" type="ORF">NDM98_17945</name>
</gene>
<dbReference type="EMBL" id="JAMQJY010000003">
    <property type="protein sequence ID" value="MCM2677124.1"/>
    <property type="molecule type" value="Genomic_DNA"/>
</dbReference>
<name>A0ABT0XMJ3_9BACI</name>
<evidence type="ECO:0000313" key="2">
    <source>
        <dbReference type="EMBL" id="MCM2677124.1"/>
    </source>
</evidence>
<reference evidence="2" key="1">
    <citation type="submission" date="2022-06" db="EMBL/GenBank/DDBJ databases">
        <title>Alkalicoccobacillus porphyridii sp. nov., isolated from a marine red alga, Porphyridium purpureum and reclassification of Shouchella plakortidis and Shouchella gibsonii as Alkalicoccobacillus plakortidis comb. nov. and Alkalicoccobacillus gibsonii comb. nov.</title>
        <authorList>
            <person name="Kim K.H."/>
            <person name="Lee J.K."/>
            <person name="Han D.M."/>
            <person name="Baek J.H."/>
            <person name="Jeon C.O."/>
        </authorList>
    </citation>
    <scope>NUCLEOTIDE SEQUENCE</scope>
    <source>
        <strain evidence="2">DSM 19153</strain>
    </source>
</reference>
<keyword evidence="1" id="KW-1133">Transmembrane helix</keyword>
<organism evidence="2 3">
    <name type="scientific">Alkalicoccobacillus plakortidis</name>
    <dbReference type="NCBI Taxonomy" id="444060"/>
    <lineage>
        <taxon>Bacteria</taxon>
        <taxon>Bacillati</taxon>
        <taxon>Bacillota</taxon>
        <taxon>Bacilli</taxon>
        <taxon>Bacillales</taxon>
        <taxon>Bacillaceae</taxon>
        <taxon>Alkalicoccobacillus</taxon>
    </lineage>
</organism>
<dbReference type="RefSeq" id="WP_251610600.1">
    <property type="nucleotide sequence ID" value="NZ_JAMQJY010000003.1"/>
</dbReference>
<feature type="transmembrane region" description="Helical" evidence="1">
    <location>
        <begin position="20"/>
        <end position="39"/>
    </location>
</feature>
<dbReference type="Proteomes" id="UP001203665">
    <property type="component" value="Unassembled WGS sequence"/>
</dbReference>
<evidence type="ECO:0000313" key="3">
    <source>
        <dbReference type="Proteomes" id="UP001203665"/>
    </source>
</evidence>
<keyword evidence="3" id="KW-1185">Reference proteome</keyword>
<sequence>MIKNFIRDERGSLTLEAAMVMPFFLLFVVFLATIIRISVADMALKQAVSETTEIFATSAYPIAVASGAAETKANSKIEEYTNNKVQLGDVKTLLNFVFDSVGFDPTSYFQDAAESASTEVVKTKYKESNADLFFSGDNIQVEITDLPDPNSTTSLYLGMIATYELEITAPFVNKTIVLKEKAYERIWVGS</sequence>
<comment type="caution">
    <text evidence="2">The sequence shown here is derived from an EMBL/GenBank/DDBJ whole genome shotgun (WGS) entry which is preliminary data.</text>
</comment>
<evidence type="ECO:0000256" key="1">
    <source>
        <dbReference type="SAM" id="Phobius"/>
    </source>
</evidence>
<keyword evidence="1" id="KW-0812">Transmembrane</keyword>
<keyword evidence="1" id="KW-0472">Membrane</keyword>